<dbReference type="GO" id="GO:0005886">
    <property type="term" value="C:plasma membrane"/>
    <property type="evidence" value="ECO:0007669"/>
    <property type="project" value="UniProtKB-SubCell"/>
</dbReference>
<dbReference type="InterPro" id="IPR000223">
    <property type="entry name" value="Pept_S26A_signal_pept_1"/>
</dbReference>
<keyword evidence="6" id="KW-1185">Reference proteome</keyword>
<dbReference type="PANTHER" id="PTHR43390:SF1">
    <property type="entry name" value="CHLOROPLAST PROCESSING PEPTIDASE"/>
    <property type="match status" value="1"/>
</dbReference>
<evidence type="ECO:0000313" key="6">
    <source>
        <dbReference type="Proteomes" id="UP000184301"/>
    </source>
</evidence>
<keyword evidence="3" id="KW-0472">Membrane</keyword>
<proteinExistence type="inferred from homology"/>
<organism evidence="5 6">
    <name type="scientific">Hespellia stercorisuis DSM 15480</name>
    <dbReference type="NCBI Taxonomy" id="1121950"/>
    <lineage>
        <taxon>Bacteria</taxon>
        <taxon>Bacillati</taxon>
        <taxon>Bacillota</taxon>
        <taxon>Clostridia</taxon>
        <taxon>Lachnospirales</taxon>
        <taxon>Lachnospiraceae</taxon>
        <taxon>Hespellia</taxon>
    </lineage>
</organism>
<evidence type="ECO:0000259" key="4">
    <source>
        <dbReference type="Pfam" id="PF10502"/>
    </source>
</evidence>
<reference evidence="5 6" key="1">
    <citation type="submission" date="2016-11" db="EMBL/GenBank/DDBJ databases">
        <authorList>
            <person name="Jaros S."/>
            <person name="Januszkiewicz K."/>
            <person name="Wedrychowicz H."/>
        </authorList>
    </citation>
    <scope>NUCLEOTIDE SEQUENCE [LARGE SCALE GENOMIC DNA]</scope>
    <source>
        <strain evidence="5 6">DSM 15480</strain>
    </source>
</reference>
<dbReference type="PANTHER" id="PTHR43390">
    <property type="entry name" value="SIGNAL PEPTIDASE I"/>
    <property type="match status" value="1"/>
</dbReference>
<name>A0A1M6W076_9FIRM</name>
<dbReference type="EMBL" id="FQZY01000100">
    <property type="protein sequence ID" value="SHK87008.1"/>
    <property type="molecule type" value="Genomic_DNA"/>
</dbReference>
<dbReference type="Gene3D" id="2.10.109.10">
    <property type="entry name" value="Umud Fragment, subunit A"/>
    <property type="match status" value="1"/>
</dbReference>
<dbReference type="InterPro" id="IPR036286">
    <property type="entry name" value="LexA/Signal_pep-like_sf"/>
</dbReference>
<protein>
    <recommendedName>
        <fullName evidence="3">Signal peptidase I</fullName>
        <ecNumber evidence="3">3.4.21.89</ecNumber>
    </recommendedName>
</protein>
<feature type="domain" description="Peptidase S26" evidence="4">
    <location>
        <begin position="24"/>
        <end position="167"/>
    </location>
</feature>
<dbReference type="AlphaFoldDB" id="A0A1M6W076"/>
<keyword evidence="3" id="KW-0645">Protease</keyword>
<dbReference type="GO" id="GO:0009003">
    <property type="term" value="F:signal peptidase activity"/>
    <property type="evidence" value="ECO:0007669"/>
    <property type="project" value="UniProtKB-EC"/>
</dbReference>
<dbReference type="PRINTS" id="PR00727">
    <property type="entry name" value="LEADERPTASE"/>
</dbReference>
<keyword evidence="3" id="KW-1133">Transmembrane helix</keyword>
<dbReference type="OrthoDB" id="9802919at2"/>
<sequence>MGQEVRQQEREPPSLLQEILFLFLKIGAILILLVLLFTFLFGIFRNGDNSMAPGFREGDLVVYYRLDKAYIASDNLVVEYEGKKQVRRVVAVAGDTVDITEEGLLINGSLQDEPRIYEETKRYAQGIDFPVTIKEGEVFLLGDSREQATDSRIYGPVQVKDTLGKVMTLIRRRDM</sequence>
<evidence type="ECO:0000256" key="1">
    <source>
        <dbReference type="ARBA" id="ARBA00004401"/>
    </source>
</evidence>
<dbReference type="Pfam" id="PF10502">
    <property type="entry name" value="Peptidase_S26"/>
    <property type="match status" value="1"/>
</dbReference>
<gene>
    <name evidence="5" type="ORF">SAMN02745243_03898</name>
</gene>
<dbReference type="NCBIfam" id="TIGR02227">
    <property type="entry name" value="sigpep_I_bact"/>
    <property type="match status" value="1"/>
</dbReference>
<dbReference type="EC" id="3.4.21.89" evidence="3"/>
<dbReference type="GO" id="GO:0004252">
    <property type="term" value="F:serine-type endopeptidase activity"/>
    <property type="evidence" value="ECO:0007669"/>
    <property type="project" value="InterPro"/>
</dbReference>
<dbReference type="Proteomes" id="UP000184301">
    <property type="component" value="Unassembled WGS sequence"/>
</dbReference>
<dbReference type="CDD" id="cd06530">
    <property type="entry name" value="S26_SPase_I"/>
    <property type="match status" value="1"/>
</dbReference>
<dbReference type="STRING" id="1121950.SAMN02745243_03898"/>
<evidence type="ECO:0000256" key="3">
    <source>
        <dbReference type="RuleBase" id="RU362042"/>
    </source>
</evidence>
<feature type="transmembrane region" description="Helical" evidence="3">
    <location>
        <begin position="20"/>
        <end position="44"/>
    </location>
</feature>
<evidence type="ECO:0000313" key="5">
    <source>
        <dbReference type="EMBL" id="SHK87008.1"/>
    </source>
</evidence>
<keyword evidence="3" id="KW-0378">Hydrolase</keyword>
<dbReference type="SUPFAM" id="SSF51306">
    <property type="entry name" value="LexA/Signal peptidase"/>
    <property type="match status" value="1"/>
</dbReference>
<evidence type="ECO:0000256" key="2">
    <source>
        <dbReference type="ARBA" id="ARBA00009370"/>
    </source>
</evidence>
<dbReference type="GO" id="GO:0006465">
    <property type="term" value="P:signal peptide processing"/>
    <property type="evidence" value="ECO:0007669"/>
    <property type="project" value="InterPro"/>
</dbReference>
<comment type="similarity">
    <text evidence="2 3">Belongs to the peptidase S26 family.</text>
</comment>
<comment type="catalytic activity">
    <reaction evidence="3">
        <text>Cleavage of hydrophobic, N-terminal signal or leader sequences from secreted and periplasmic proteins.</text>
        <dbReference type="EC" id="3.4.21.89"/>
    </reaction>
</comment>
<keyword evidence="3" id="KW-0812">Transmembrane</keyword>
<dbReference type="RefSeq" id="WP_073113157.1">
    <property type="nucleotide sequence ID" value="NZ_FQZY01000100.1"/>
</dbReference>
<accession>A0A1M6W076</accession>
<dbReference type="InterPro" id="IPR019533">
    <property type="entry name" value="Peptidase_S26"/>
</dbReference>
<comment type="subcellular location">
    <subcellularLocation>
        <location evidence="1">Cell membrane</location>
        <topology evidence="1">Single-pass type II membrane protein</topology>
    </subcellularLocation>
    <subcellularLocation>
        <location evidence="3">Membrane</location>
        <topology evidence="3">Single-pass type II membrane protein</topology>
    </subcellularLocation>
</comment>